<sequence length="701" mass="77241">MTEPEFASAWVLAEEALAALKPPERRTVAEFAEMRRVLANEGGGFVGKWRNDQVPYVVEPMECLTSLDHLTVAVIGPGQSAKTTIAENWLLHAVASDPANLLWYMQTDQAVEAYVKSRINPMIEAHEDLASRLGTRSVDDSLHFKNFRTMRAEFLPATKRNLINKSAPRIVADEIDAYGEMGDVKALLDIRRQTFGRQSMILAVSHPDKAKGMNPARDWSEGIMAMYADSDRRVWYWRCPHCGAWSSPAPIAARVMALDYPEEGTLDDIEAEARLLCPVSQCRISDAERRGMLASGRWVGDGQTIAEDGVVTGERARRATAGFWITGTMSPFVLGGIGALARAKAKAEREFEMTGEDETLRQVIVKQFGIPYAPPRSVGLLLGTDIADRCSTDLRLGAVPEGVRFITAFWDVQIAHFDILVRGWGVKGESWVIDRFRVAGDPATSPEDWDQLVEAVVLKTYPLADGSGRHMALRAVGYDSGGQPGVSQQAYDAWTRWRKRQLVKRFGTIAGRDVYSVIPTKGSSALMAPRLSVTYPDTSAQANKKFGSNGTVPVAVFNPNTFKDDLNGQLQKADDGPWSVHFPAALRAKAPPHPWFEQLVAEIRLPSGRWEKHSRSARNEALDTMVGNHVVAHLHGLNRINWERPPSWAAPWDENSLVFTPEQVKAAEVASVFSTLATVVSAVAGVPQPPSPRRSLSSRLA</sequence>
<dbReference type="Proteomes" id="UP000283458">
    <property type="component" value="Unassembled WGS sequence"/>
</dbReference>
<dbReference type="PANTHER" id="PTHR34413">
    <property type="entry name" value="PROPHAGE TAIL FIBER ASSEMBLY PROTEIN HOMOLOG TFAE-RELATED-RELATED"/>
    <property type="match status" value="1"/>
</dbReference>
<gene>
    <name evidence="3" type="ORF">D3877_01885</name>
</gene>
<feature type="domain" description="Terminase large subunit GpA endonuclease" evidence="2">
    <location>
        <begin position="320"/>
        <end position="642"/>
    </location>
</feature>
<proteinExistence type="predicted"/>
<organism evidence="3 4">
    <name type="scientific">Azospirillum cavernae</name>
    <dbReference type="NCBI Taxonomy" id="2320860"/>
    <lineage>
        <taxon>Bacteria</taxon>
        <taxon>Pseudomonadati</taxon>
        <taxon>Pseudomonadota</taxon>
        <taxon>Alphaproteobacteria</taxon>
        <taxon>Rhodospirillales</taxon>
        <taxon>Azospirillaceae</taxon>
        <taxon>Azospirillum</taxon>
    </lineage>
</organism>
<dbReference type="InterPro" id="IPR051220">
    <property type="entry name" value="TFA_Chaperone"/>
</dbReference>
<feature type="domain" description="Phage terminase large subunit GpA ATPase" evidence="1">
    <location>
        <begin position="45"/>
        <end position="298"/>
    </location>
</feature>
<dbReference type="EMBL" id="QYUL01000001">
    <property type="protein sequence ID" value="RJF83446.1"/>
    <property type="molecule type" value="Genomic_DNA"/>
</dbReference>
<dbReference type="OrthoDB" id="5181253at2"/>
<name>A0A418W0A2_9PROT</name>
<evidence type="ECO:0000313" key="3">
    <source>
        <dbReference type="EMBL" id="RJF83446.1"/>
    </source>
</evidence>
<dbReference type="AlphaFoldDB" id="A0A418W0A2"/>
<dbReference type="Gene3D" id="3.40.50.300">
    <property type="entry name" value="P-loop containing nucleotide triphosphate hydrolases"/>
    <property type="match status" value="1"/>
</dbReference>
<protein>
    <submittedName>
        <fullName evidence="3">Phage terminase large subunit family protein</fullName>
    </submittedName>
</protein>
<keyword evidence="4" id="KW-1185">Reference proteome</keyword>
<dbReference type="InterPro" id="IPR027417">
    <property type="entry name" value="P-loop_NTPase"/>
</dbReference>
<reference evidence="3 4" key="1">
    <citation type="submission" date="2018-09" db="EMBL/GenBank/DDBJ databases">
        <authorList>
            <person name="Zhu H."/>
        </authorList>
    </citation>
    <scope>NUCLEOTIDE SEQUENCE [LARGE SCALE GENOMIC DNA]</scope>
    <source>
        <strain evidence="3 4">K2W22B-5</strain>
    </source>
</reference>
<evidence type="ECO:0000259" key="1">
    <source>
        <dbReference type="Pfam" id="PF05876"/>
    </source>
</evidence>
<dbReference type="Pfam" id="PF20454">
    <property type="entry name" value="GpA_nuclease"/>
    <property type="match status" value="1"/>
</dbReference>
<dbReference type="GO" id="GO:0004519">
    <property type="term" value="F:endonuclease activity"/>
    <property type="evidence" value="ECO:0007669"/>
    <property type="project" value="InterPro"/>
</dbReference>
<dbReference type="InterPro" id="IPR046454">
    <property type="entry name" value="GpA_endonuclease"/>
</dbReference>
<dbReference type="PANTHER" id="PTHR34413:SF2">
    <property type="entry name" value="PROPHAGE TAIL FIBER ASSEMBLY PROTEIN HOMOLOG TFAE-RELATED"/>
    <property type="match status" value="1"/>
</dbReference>
<evidence type="ECO:0000313" key="4">
    <source>
        <dbReference type="Proteomes" id="UP000283458"/>
    </source>
</evidence>
<accession>A0A418W0A2</accession>
<evidence type="ECO:0000259" key="2">
    <source>
        <dbReference type="Pfam" id="PF20454"/>
    </source>
</evidence>
<dbReference type="InterPro" id="IPR046453">
    <property type="entry name" value="GpA_ATPase"/>
</dbReference>
<dbReference type="RefSeq" id="WP_119829088.1">
    <property type="nucleotide sequence ID" value="NZ_QYUL01000001.1"/>
</dbReference>
<dbReference type="GO" id="GO:0016887">
    <property type="term" value="F:ATP hydrolysis activity"/>
    <property type="evidence" value="ECO:0007669"/>
    <property type="project" value="InterPro"/>
</dbReference>
<dbReference type="Pfam" id="PF05876">
    <property type="entry name" value="GpA_ATPase"/>
    <property type="match status" value="1"/>
</dbReference>
<comment type="caution">
    <text evidence="3">The sequence shown here is derived from an EMBL/GenBank/DDBJ whole genome shotgun (WGS) entry which is preliminary data.</text>
</comment>